<dbReference type="EMBL" id="JAQQPO010000033">
    <property type="protein sequence ID" value="MDC7960946.1"/>
    <property type="molecule type" value="Genomic_DNA"/>
</dbReference>
<accession>A0A1Y4PEV1</accession>
<feature type="transmembrane region" description="Helical" evidence="1">
    <location>
        <begin position="82"/>
        <end position="103"/>
    </location>
</feature>
<organism evidence="4 5">
    <name type="scientific">Bacteroides ovatus</name>
    <dbReference type="NCBI Taxonomy" id="28116"/>
    <lineage>
        <taxon>Bacteria</taxon>
        <taxon>Pseudomonadati</taxon>
        <taxon>Bacteroidota</taxon>
        <taxon>Bacteroidia</taxon>
        <taxon>Bacteroidales</taxon>
        <taxon>Bacteroidaceae</taxon>
        <taxon>Bacteroides</taxon>
    </lineage>
</organism>
<name>A0A1Y4PEV1_BACOV</name>
<reference evidence="3" key="3">
    <citation type="submission" date="2022-10" db="EMBL/GenBank/DDBJ databases">
        <title>Human gut microbiome strain richness.</title>
        <authorList>
            <person name="Chen-Liaw A."/>
        </authorList>
    </citation>
    <scope>NUCLEOTIDE SEQUENCE</scope>
    <source>
        <strain evidence="3">RTP21484st1_H8_RTP21484_190118</strain>
    </source>
</reference>
<sequence length="142" mass="16156">MNLVLLNFVWSGVLIGESFIRFWYIIPATIVIEMVIIKLMTFHLWGKSLLISTVGNLVSGVIGTIVIGCASILIDFLFGSDFFPTMLITWILMFAGSFGLEYLTVRWIFKDKSRALMWAILSGNVLSYCFIVISLLVKYWIK</sequence>
<feature type="transmembrane region" description="Helical" evidence="1">
    <location>
        <begin position="20"/>
        <end position="37"/>
    </location>
</feature>
<evidence type="ECO:0000256" key="1">
    <source>
        <dbReference type="SAM" id="Phobius"/>
    </source>
</evidence>
<dbReference type="RefSeq" id="WP_004307627.1">
    <property type="nucleotide sequence ID" value="NZ_CABKQC010000017.1"/>
</dbReference>
<dbReference type="Proteomes" id="UP000283329">
    <property type="component" value="Unassembled WGS sequence"/>
</dbReference>
<dbReference type="Proteomes" id="UP001215078">
    <property type="component" value="Unassembled WGS sequence"/>
</dbReference>
<feature type="transmembrane region" description="Helical" evidence="1">
    <location>
        <begin position="115"/>
        <end position="141"/>
    </location>
</feature>
<evidence type="ECO:0000313" key="6">
    <source>
        <dbReference type="Proteomes" id="UP000478493"/>
    </source>
</evidence>
<keyword evidence="1" id="KW-0812">Transmembrane</keyword>
<evidence type="ECO:0000313" key="3">
    <source>
        <dbReference type="EMBL" id="MDC7960946.1"/>
    </source>
</evidence>
<comment type="caution">
    <text evidence="4">The sequence shown here is derived from an EMBL/GenBank/DDBJ whole genome shotgun (WGS) entry which is preliminary data.</text>
</comment>
<evidence type="ECO:0000313" key="5">
    <source>
        <dbReference type="Proteomes" id="UP000283329"/>
    </source>
</evidence>
<keyword evidence="1" id="KW-1133">Transmembrane helix</keyword>
<dbReference type="AlphaFoldDB" id="A0A1Y4PEV1"/>
<keyword evidence="1" id="KW-0472">Membrane</keyword>
<reference evidence="4 5" key="1">
    <citation type="submission" date="2018-08" db="EMBL/GenBank/DDBJ databases">
        <title>A genome reference for cultivated species of the human gut microbiota.</title>
        <authorList>
            <person name="Zou Y."/>
            <person name="Xue W."/>
            <person name="Luo G."/>
        </authorList>
    </citation>
    <scope>NUCLEOTIDE SEQUENCE [LARGE SCALE GENOMIC DNA]</scope>
    <source>
        <strain evidence="4 5">AM17-48</strain>
    </source>
</reference>
<gene>
    <name evidence="4" type="ORF">DW206_21930</name>
    <name evidence="2" type="ORF">F3B85_24545</name>
    <name evidence="3" type="ORF">PQ628_22380</name>
</gene>
<evidence type="ECO:0000313" key="4">
    <source>
        <dbReference type="EMBL" id="RHH40896.1"/>
    </source>
</evidence>
<feature type="transmembrane region" description="Helical" evidence="1">
    <location>
        <begin position="49"/>
        <end position="76"/>
    </location>
</feature>
<evidence type="ECO:0000313" key="2">
    <source>
        <dbReference type="EMBL" id="KAA4527799.1"/>
    </source>
</evidence>
<dbReference type="Proteomes" id="UP000478493">
    <property type="component" value="Unassembled WGS sequence"/>
</dbReference>
<proteinExistence type="predicted"/>
<dbReference type="EMBL" id="QRJR01000031">
    <property type="protein sequence ID" value="RHH40896.1"/>
    <property type="molecule type" value="Genomic_DNA"/>
</dbReference>
<protein>
    <submittedName>
        <fullName evidence="4">Uncharacterized protein</fullName>
    </submittedName>
</protein>
<dbReference type="EMBL" id="VWGP01000028">
    <property type="protein sequence ID" value="KAA4527799.1"/>
    <property type="molecule type" value="Genomic_DNA"/>
</dbReference>
<reference evidence="2 6" key="2">
    <citation type="journal article" date="2019" name="Nat. Med.">
        <title>A library of human gut bacterial isolates paired with longitudinal multiomics data enables mechanistic microbiome research.</title>
        <authorList>
            <person name="Poyet M."/>
            <person name="Groussin M."/>
            <person name="Gibbons S.M."/>
            <person name="Avila-Pacheco J."/>
            <person name="Jiang X."/>
            <person name="Kearney S.M."/>
            <person name="Perrotta A.R."/>
            <person name="Berdy B."/>
            <person name="Zhao S."/>
            <person name="Lieberman T.D."/>
            <person name="Swanson P.K."/>
            <person name="Smith M."/>
            <person name="Roesemann S."/>
            <person name="Alexander J.E."/>
            <person name="Rich S.A."/>
            <person name="Livny J."/>
            <person name="Vlamakis H."/>
            <person name="Clish C."/>
            <person name="Bullock K."/>
            <person name="Deik A."/>
            <person name="Scott J."/>
            <person name="Pierce K.A."/>
            <person name="Xavier R.J."/>
            <person name="Alm E.J."/>
        </authorList>
    </citation>
    <scope>NUCLEOTIDE SEQUENCE [LARGE SCALE GENOMIC DNA]</scope>
    <source>
        <strain evidence="2 6">BIOML-A41</strain>
    </source>
</reference>